<proteinExistence type="predicted"/>
<organism evidence="1">
    <name type="scientific">marine sediment metagenome</name>
    <dbReference type="NCBI Taxonomy" id="412755"/>
    <lineage>
        <taxon>unclassified sequences</taxon>
        <taxon>metagenomes</taxon>
        <taxon>ecological metagenomes</taxon>
    </lineage>
</organism>
<name>X1MKF6_9ZZZZ</name>
<dbReference type="EMBL" id="BARV01010683">
    <property type="protein sequence ID" value="GAI15195.1"/>
    <property type="molecule type" value="Genomic_DNA"/>
</dbReference>
<protein>
    <submittedName>
        <fullName evidence="1">Uncharacterized protein</fullName>
    </submittedName>
</protein>
<reference evidence="1" key="1">
    <citation type="journal article" date="2014" name="Front. Microbiol.">
        <title>High frequency of phylogenetically diverse reductive dehalogenase-homologous genes in deep subseafloor sedimentary metagenomes.</title>
        <authorList>
            <person name="Kawai M."/>
            <person name="Futagami T."/>
            <person name="Toyoda A."/>
            <person name="Takaki Y."/>
            <person name="Nishi S."/>
            <person name="Hori S."/>
            <person name="Arai W."/>
            <person name="Tsubouchi T."/>
            <person name="Morono Y."/>
            <person name="Uchiyama I."/>
            <person name="Ito T."/>
            <person name="Fujiyama A."/>
            <person name="Inagaki F."/>
            <person name="Takami H."/>
        </authorList>
    </citation>
    <scope>NUCLEOTIDE SEQUENCE</scope>
    <source>
        <strain evidence="1">Expedition CK06-06</strain>
    </source>
</reference>
<gene>
    <name evidence="1" type="ORF">S06H3_20594</name>
</gene>
<comment type="caution">
    <text evidence="1">The sequence shown here is derived from an EMBL/GenBank/DDBJ whole genome shotgun (WGS) entry which is preliminary data.</text>
</comment>
<evidence type="ECO:0000313" key="1">
    <source>
        <dbReference type="EMBL" id="GAI15195.1"/>
    </source>
</evidence>
<accession>X1MKF6</accession>
<dbReference type="AlphaFoldDB" id="X1MKF6"/>
<sequence length="83" mass="9580">MLKNINREDLVKLEEDDEALKTLKRIIILADTDNDGLKRVSLIGSDKVHLVPIEDIILYGLRSSDLDEYPTEDKNASRRPYLR</sequence>